<evidence type="ECO:0000259" key="1">
    <source>
        <dbReference type="PROSITE" id="PS50943"/>
    </source>
</evidence>
<dbReference type="SUPFAM" id="SSF47413">
    <property type="entry name" value="lambda repressor-like DNA-binding domains"/>
    <property type="match status" value="1"/>
</dbReference>
<dbReference type="Proteomes" id="UP000052013">
    <property type="component" value="Unassembled WGS sequence"/>
</dbReference>
<feature type="domain" description="HTH cro/C1-type" evidence="1">
    <location>
        <begin position="6"/>
        <end position="59"/>
    </location>
</feature>
<dbReference type="GO" id="GO:0003677">
    <property type="term" value="F:DNA binding"/>
    <property type="evidence" value="ECO:0007669"/>
    <property type="project" value="UniProtKB-KW"/>
</dbReference>
<dbReference type="PATRIC" id="fig|1423739.3.peg.2378"/>
<dbReference type="RefSeq" id="WP_057863923.1">
    <property type="nucleotide sequence ID" value="NZ_AZEY01000020.1"/>
</dbReference>
<evidence type="ECO:0000313" key="3">
    <source>
        <dbReference type="Proteomes" id="UP000052013"/>
    </source>
</evidence>
<dbReference type="AlphaFoldDB" id="A0A0R1SUV4"/>
<accession>A0A0R1SUV4</accession>
<evidence type="ECO:0000313" key="2">
    <source>
        <dbReference type="EMBL" id="KRL69067.1"/>
    </source>
</evidence>
<reference evidence="2 3" key="1">
    <citation type="journal article" date="2015" name="Genome Announc.">
        <title>Expanding the biotechnology potential of lactobacilli through comparative genomics of 213 strains and associated genera.</title>
        <authorList>
            <person name="Sun Z."/>
            <person name="Harris H.M."/>
            <person name="McCann A."/>
            <person name="Guo C."/>
            <person name="Argimon S."/>
            <person name="Zhang W."/>
            <person name="Yang X."/>
            <person name="Jeffery I.B."/>
            <person name="Cooney J.C."/>
            <person name="Kagawa T.F."/>
            <person name="Liu W."/>
            <person name="Song Y."/>
            <person name="Salvetti E."/>
            <person name="Wrobel A."/>
            <person name="Rasinkangas P."/>
            <person name="Parkhill J."/>
            <person name="Rea M.C."/>
            <person name="O'Sullivan O."/>
            <person name="Ritari J."/>
            <person name="Douillard F.P."/>
            <person name="Paul Ross R."/>
            <person name="Yang R."/>
            <person name="Briner A.E."/>
            <person name="Felis G.E."/>
            <person name="de Vos W.M."/>
            <person name="Barrangou R."/>
            <person name="Klaenhammer T.R."/>
            <person name="Caufield P.W."/>
            <person name="Cui Y."/>
            <person name="Zhang H."/>
            <person name="O'Toole P.W."/>
        </authorList>
    </citation>
    <scope>NUCLEOTIDE SEQUENCE [LARGE SCALE GENOMIC DNA]</scope>
    <source>
        <strain evidence="2 3">DSM 14421</strain>
    </source>
</reference>
<dbReference type="Pfam" id="PF01381">
    <property type="entry name" value="HTH_3"/>
    <property type="match status" value="1"/>
</dbReference>
<dbReference type="EMBL" id="AZEY01000020">
    <property type="protein sequence ID" value="KRL69067.1"/>
    <property type="molecule type" value="Genomic_DNA"/>
</dbReference>
<dbReference type="CDD" id="cd00093">
    <property type="entry name" value="HTH_XRE"/>
    <property type="match status" value="1"/>
</dbReference>
<dbReference type="SMART" id="SM00530">
    <property type="entry name" value="HTH_XRE"/>
    <property type="match status" value="1"/>
</dbReference>
<dbReference type="InterPro" id="IPR010982">
    <property type="entry name" value="Lambda_DNA-bd_dom_sf"/>
</dbReference>
<keyword evidence="2" id="KW-0238">DNA-binding</keyword>
<name>A0A0R1SUV4_9LACO</name>
<gene>
    <name evidence="2" type="ORF">FC85_GL002287</name>
</gene>
<protein>
    <submittedName>
        <fullName evidence="2">DNA-binding helix-turn-helix protein</fullName>
    </submittedName>
</protein>
<comment type="caution">
    <text evidence="2">The sequence shown here is derived from an EMBL/GenBank/DDBJ whole genome shotgun (WGS) entry which is preliminary data.</text>
</comment>
<proteinExistence type="predicted"/>
<organism evidence="2 3">
    <name type="scientific">Lentilactobacillus diolivorans DSM 14421</name>
    <dbReference type="NCBI Taxonomy" id="1423739"/>
    <lineage>
        <taxon>Bacteria</taxon>
        <taxon>Bacillati</taxon>
        <taxon>Bacillota</taxon>
        <taxon>Bacilli</taxon>
        <taxon>Lactobacillales</taxon>
        <taxon>Lactobacillaceae</taxon>
        <taxon>Lentilactobacillus</taxon>
    </lineage>
</organism>
<dbReference type="STRING" id="1423739.FC85_GL002287"/>
<dbReference type="InterPro" id="IPR011990">
    <property type="entry name" value="TPR-like_helical_dom_sf"/>
</dbReference>
<dbReference type="Gene3D" id="1.25.40.10">
    <property type="entry name" value="Tetratricopeptide repeat domain"/>
    <property type="match status" value="1"/>
</dbReference>
<sequence length="293" mass="34051">MDISVFINRRKELKLSQVKLSEGICTQATLSKFENSDQVPSLSILSKLCGRLGITVDMLYQGEDDLSKVRKSLDMIEGQLMTEDYRRVLKGLSKINISKVESIPIRMQYYYLRGILNTLINRDPEKALFDFSRILNDLDEKHQTILTQLAFVGSGILYSRRQDYEAAQFYFNKVRRYIQHVYSMDKDVMENNYDLRILTLIYFTSEFFAINENYPLSNQLINTGLALCSEDHVTFYLPRFKFLAAENAIKEHRPHEMIDRLMDEALAFARINNNEVIEVKVAALRKKTANQNG</sequence>
<dbReference type="PROSITE" id="PS50943">
    <property type="entry name" value="HTH_CROC1"/>
    <property type="match status" value="1"/>
</dbReference>
<dbReference type="InterPro" id="IPR001387">
    <property type="entry name" value="Cro/C1-type_HTH"/>
</dbReference>